<dbReference type="GO" id="GO:1904680">
    <property type="term" value="F:peptide transmembrane transporter activity"/>
    <property type="evidence" value="ECO:0007669"/>
    <property type="project" value="TreeGrafter"/>
</dbReference>
<dbReference type="PANTHER" id="PTHR30290">
    <property type="entry name" value="PERIPLASMIC BINDING COMPONENT OF ABC TRANSPORTER"/>
    <property type="match status" value="1"/>
</dbReference>
<dbReference type="PANTHER" id="PTHR30290:SF38">
    <property type="entry name" value="D,D-DIPEPTIDE-BINDING PERIPLASMIC PROTEIN DDPA-RELATED"/>
    <property type="match status" value="1"/>
</dbReference>
<dbReference type="RefSeq" id="WP_007529097.1">
    <property type="nucleotide sequence ID" value="NZ_HF536772.1"/>
</dbReference>
<keyword evidence="3" id="KW-0732">Signal</keyword>
<protein>
    <submittedName>
        <fullName evidence="5">Extracellular solute-binding protein family 5</fullName>
    </submittedName>
</protein>
<dbReference type="GO" id="GO:0003700">
    <property type="term" value="F:DNA-binding transcription factor activity"/>
    <property type="evidence" value="ECO:0007669"/>
    <property type="project" value="InterPro"/>
</dbReference>
<accession>K0PRB2</accession>
<dbReference type="Gene3D" id="3.90.76.10">
    <property type="entry name" value="Dipeptide-binding Protein, Domain 1"/>
    <property type="match status" value="1"/>
</dbReference>
<dbReference type="SUPFAM" id="SSF46785">
    <property type="entry name" value="Winged helix' DNA-binding domain"/>
    <property type="match status" value="1"/>
</dbReference>
<dbReference type="InterPro" id="IPR036388">
    <property type="entry name" value="WH-like_DNA-bd_sf"/>
</dbReference>
<dbReference type="STRING" id="1211777.BN77_1030"/>
<dbReference type="GO" id="GO:0015833">
    <property type="term" value="P:peptide transport"/>
    <property type="evidence" value="ECO:0007669"/>
    <property type="project" value="TreeGrafter"/>
</dbReference>
<evidence type="ECO:0000256" key="1">
    <source>
        <dbReference type="ARBA" id="ARBA00004418"/>
    </source>
</evidence>
<dbReference type="eggNOG" id="COG0583">
    <property type="taxonomic scope" value="Bacteria"/>
</dbReference>
<dbReference type="InterPro" id="IPR000914">
    <property type="entry name" value="SBP_5_dom"/>
</dbReference>
<dbReference type="eggNOG" id="COG0747">
    <property type="taxonomic scope" value="Bacteria"/>
</dbReference>
<name>K0PRB2_9HYPH</name>
<dbReference type="Proteomes" id="UP000009319">
    <property type="component" value="Unassembled WGS sequence"/>
</dbReference>
<dbReference type="Pfam" id="PF00496">
    <property type="entry name" value="SBP_bac_5"/>
    <property type="match status" value="1"/>
</dbReference>
<dbReference type="HOGENOM" id="CLU_017028_7_3_5"/>
<dbReference type="PROSITE" id="PS50931">
    <property type="entry name" value="HTH_LYSR"/>
    <property type="match status" value="1"/>
</dbReference>
<dbReference type="CDD" id="cd08494">
    <property type="entry name" value="PBP2_NikA_DppA_OppA_like_6"/>
    <property type="match status" value="1"/>
</dbReference>
<sequence>MQIRALMNFDELVRTNSMRQAAENLNVAPTAISRQIENLEYQFVAPLAERSARGVKPTADRELLAGCVGPTLRELDHVGQLIEDLKGLQRGRVSIYANRGYRQGTRMMKVSLASSMRLVRRLYLGTAASVGLVLLGLTPAEAAKTTLTLGMTVEPAGLDPTIAAPVAIGQVTWQNVFEGLVRIDEAGKIQPQLAKSWEVSPDGLTYTFKLQTGVEFHDGEAFNSAAAKFALDRARGAGSVNPQKRFFASIASIETPDPETLVLKLSAPTGSLLYWLGWPASVIVGPKSAAADKTTPVGTGPFKFVNWAKGDKVELEKNADYWNKDLAVKLDKVTFRFIADPQAQAAALKSGDVDAIPEFAAPELMNSFDGDAKLATKIGNTELKVVAGMNNAKKPFDDKRVRQALMMAIDRKTVVDGAWSGLGTPIGSHYTPNDPGYLDLTGVLPYDPERAKALLAEAGYPNGFTFTIKSPQMAYAPRTAQVMQAMFAEIGVTMNIEPTEFPAKWVQDIMKDRAYEMTIVAHAEPLDIDIYARDPYYFNYKNPAFNELMKKVQETPDSAAQAKIYGEAQKILAEDVPALYLFVMPKLGVWDKKLKGLWENEPIPSNVLTNVSWED</sequence>
<proteinExistence type="inferred from homology"/>
<gene>
    <name evidence="5" type="ORF">BN77_1030</name>
</gene>
<dbReference type="Pfam" id="PF00126">
    <property type="entry name" value="HTH_1"/>
    <property type="match status" value="1"/>
</dbReference>
<dbReference type="Gene3D" id="3.40.190.10">
    <property type="entry name" value="Periplasmic binding protein-like II"/>
    <property type="match status" value="1"/>
</dbReference>
<feature type="domain" description="HTH lysR-type" evidence="4">
    <location>
        <begin position="1"/>
        <end position="58"/>
    </location>
</feature>
<reference evidence="5 6" key="1">
    <citation type="journal article" date="2013" name="Genome Announc.">
        <title>Draft Genome Sequence of Rhizobium mesoamericanum STM3625, a Nitrogen-Fixing Symbiont of Mimosa pudica Isolated in French Guiana (South America).</title>
        <authorList>
            <person name="Moulin L."/>
            <person name="Mornico D."/>
            <person name="Melkonian R."/>
            <person name="Klonowska A."/>
        </authorList>
    </citation>
    <scope>NUCLEOTIDE SEQUENCE [LARGE SCALE GENOMIC DNA]</scope>
    <source>
        <strain evidence="5 6">STM3625</strain>
    </source>
</reference>
<dbReference type="SUPFAM" id="SSF53850">
    <property type="entry name" value="Periplasmic binding protein-like II"/>
    <property type="match status" value="1"/>
</dbReference>
<dbReference type="Gene3D" id="3.10.105.10">
    <property type="entry name" value="Dipeptide-binding Protein, Domain 3"/>
    <property type="match status" value="1"/>
</dbReference>
<comment type="caution">
    <text evidence="5">The sequence shown here is derived from an EMBL/GenBank/DDBJ whole genome shotgun (WGS) entry which is preliminary data.</text>
</comment>
<dbReference type="InterPro" id="IPR000847">
    <property type="entry name" value="LysR_HTH_N"/>
</dbReference>
<keyword evidence="6" id="KW-1185">Reference proteome</keyword>
<dbReference type="Gene3D" id="1.10.10.10">
    <property type="entry name" value="Winged helix-like DNA-binding domain superfamily/Winged helix DNA-binding domain"/>
    <property type="match status" value="1"/>
</dbReference>
<dbReference type="InterPro" id="IPR036390">
    <property type="entry name" value="WH_DNA-bd_sf"/>
</dbReference>
<evidence type="ECO:0000256" key="2">
    <source>
        <dbReference type="ARBA" id="ARBA00005695"/>
    </source>
</evidence>
<comment type="subcellular location">
    <subcellularLocation>
        <location evidence="1">Periplasm</location>
    </subcellularLocation>
</comment>
<evidence type="ECO:0000313" key="6">
    <source>
        <dbReference type="Proteomes" id="UP000009319"/>
    </source>
</evidence>
<dbReference type="EMBL" id="CANI01000002">
    <property type="protein sequence ID" value="CCM73925.1"/>
    <property type="molecule type" value="Genomic_DNA"/>
</dbReference>
<evidence type="ECO:0000313" key="5">
    <source>
        <dbReference type="EMBL" id="CCM73925.1"/>
    </source>
</evidence>
<organism evidence="5 6">
    <name type="scientific">Rhizobium mesoamericanum STM3625</name>
    <dbReference type="NCBI Taxonomy" id="1211777"/>
    <lineage>
        <taxon>Bacteria</taxon>
        <taxon>Pseudomonadati</taxon>
        <taxon>Pseudomonadota</taxon>
        <taxon>Alphaproteobacteria</taxon>
        <taxon>Hyphomicrobiales</taxon>
        <taxon>Rhizobiaceae</taxon>
        <taxon>Rhizobium/Agrobacterium group</taxon>
        <taxon>Rhizobium</taxon>
    </lineage>
</organism>
<dbReference type="AlphaFoldDB" id="K0PRB2"/>
<evidence type="ECO:0000256" key="3">
    <source>
        <dbReference type="ARBA" id="ARBA00022729"/>
    </source>
</evidence>
<dbReference type="InterPro" id="IPR039424">
    <property type="entry name" value="SBP_5"/>
</dbReference>
<evidence type="ECO:0000259" key="4">
    <source>
        <dbReference type="PROSITE" id="PS50931"/>
    </source>
</evidence>
<comment type="similarity">
    <text evidence="2">Belongs to the bacterial solute-binding protein 5 family.</text>
</comment>